<evidence type="ECO:0000313" key="2">
    <source>
        <dbReference type="Proteomes" id="UP001318682"/>
    </source>
</evidence>
<proteinExistence type="predicted"/>
<accession>A0ABZ2BSB6</accession>
<name>A0ABZ2BSB6_9RHOB</name>
<sequence length="152" mass="16550">MRQDDAVKSIEVLHSLLAMSNQTSGFQFVSSPAKQAKLSIGGVEVSVYADMLVHGQEKGVEQIGAAVLRMTQDDTATDAAKEKRKNMGLYVATLLRLHVDQNISSNRTPSNRLCMSIDVQHGEAFMAPKATTQRTKDITGACQFIAALWPTL</sequence>
<protein>
    <submittedName>
        <fullName evidence="1">Uncharacterized protein</fullName>
    </submittedName>
</protein>
<dbReference type="Proteomes" id="UP001318682">
    <property type="component" value="Chromosome"/>
</dbReference>
<gene>
    <name evidence="1" type="ORF">ROLI_019580</name>
</gene>
<keyword evidence="2" id="KW-1185">Reference proteome</keyword>
<dbReference type="EMBL" id="CP143423">
    <property type="protein sequence ID" value="WVX48875.1"/>
    <property type="molecule type" value="Genomic_DNA"/>
</dbReference>
<organism evidence="1 2">
    <name type="scientific">Roseobacter fucihabitans</name>
    <dbReference type="NCBI Taxonomy" id="1537242"/>
    <lineage>
        <taxon>Bacteria</taxon>
        <taxon>Pseudomonadati</taxon>
        <taxon>Pseudomonadota</taxon>
        <taxon>Alphaproteobacteria</taxon>
        <taxon>Rhodobacterales</taxon>
        <taxon>Roseobacteraceae</taxon>
        <taxon>Roseobacter</taxon>
    </lineage>
</organism>
<reference evidence="2" key="1">
    <citation type="submission" date="2024-01" db="EMBL/GenBank/DDBJ databases">
        <title>Roseobacter fucihabitans sp. nov., isolated from the brown alga Fucus spiralis.</title>
        <authorList>
            <person name="Hahnke S."/>
            <person name="Berger M."/>
            <person name="Schlingloff A."/>
            <person name="Athale I."/>
            <person name="Neumann-Schaal M."/>
            <person name="Adenaya A."/>
            <person name="Poehlein A."/>
            <person name="Daniel R."/>
            <person name="Pertersen J."/>
            <person name="Brinkhoff T."/>
        </authorList>
    </citation>
    <scope>NUCLEOTIDE SEQUENCE [LARGE SCALE GENOMIC DNA]</scope>
    <source>
        <strain evidence="2">B14</strain>
    </source>
</reference>
<evidence type="ECO:0000313" key="1">
    <source>
        <dbReference type="EMBL" id="WVX48875.1"/>
    </source>
</evidence>